<accession>A0A6B9VBM8</accession>
<name>A0A6B9VBM8_ARAHY</name>
<proteinExistence type="predicted"/>
<protein>
    <submittedName>
        <fullName evidence="1">Uncharacterized protein</fullName>
    </submittedName>
</protein>
<evidence type="ECO:0000313" key="2">
    <source>
        <dbReference type="Proteomes" id="UP000464620"/>
    </source>
</evidence>
<dbReference type="Proteomes" id="UP000464620">
    <property type="component" value="Chromosome B09"/>
</dbReference>
<dbReference type="AlphaFoldDB" id="A0A6B9VBM8"/>
<evidence type="ECO:0000313" key="1">
    <source>
        <dbReference type="EMBL" id="QHN78104.1"/>
    </source>
</evidence>
<gene>
    <name evidence="1" type="ORF">DS421_19g658500</name>
</gene>
<dbReference type="EMBL" id="CP031001">
    <property type="protein sequence ID" value="QHN78104.1"/>
    <property type="molecule type" value="Genomic_DNA"/>
</dbReference>
<organism evidence="1 2">
    <name type="scientific">Arachis hypogaea</name>
    <name type="common">Peanut</name>
    <dbReference type="NCBI Taxonomy" id="3818"/>
    <lineage>
        <taxon>Eukaryota</taxon>
        <taxon>Viridiplantae</taxon>
        <taxon>Streptophyta</taxon>
        <taxon>Embryophyta</taxon>
        <taxon>Tracheophyta</taxon>
        <taxon>Spermatophyta</taxon>
        <taxon>Magnoliopsida</taxon>
        <taxon>eudicotyledons</taxon>
        <taxon>Gunneridae</taxon>
        <taxon>Pentapetalae</taxon>
        <taxon>rosids</taxon>
        <taxon>fabids</taxon>
        <taxon>Fabales</taxon>
        <taxon>Fabaceae</taxon>
        <taxon>Papilionoideae</taxon>
        <taxon>50 kb inversion clade</taxon>
        <taxon>dalbergioids sensu lato</taxon>
        <taxon>Dalbergieae</taxon>
        <taxon>Pterocarpus clade</taxon>
        <taxon>Arachis</taxon>
    </lineage>
</organism>
<reference evidence="1 2" key="1">
    <citation type="submission" date="2020-01" db="EMBL/GenBank/DDBJ databases">
        <title>Genome sequence of Arachis hypogaea, cultivar Shitouqi.</title>
        <authorList>
            <person name="Zhuang W."/>
            <person name="Chen H."/>
            <person name="Varshney R."/>
            <person name="Wang D."/>
            <person name="Ming R."/>
        </authorList>
    </citation>
    <scope>NUCLEOTIDE SEQUENCE [LARGE SCALE GENOMIC DNA]</scope>
    <source>
        <tissue evidence="1">Young leaf</tissue>
    </source>
</reference>
<sequence>MVLLPPVGIVGAVALFSSPIPSHLSSSHHRRTKEALTPWHHRRKGCSVDRHLFKRTLSLSLTLFVSEL</sequence>